<dbReference type="PROSITE" id="PS50902">
    <property type="entry name" value="FLAVODOXIN_LIKE"/>
    <property type="match status" value="1"/>
</dbReference>
<evidence type="ECO:0000313" key="3">
    <source>
        <dbReference type="Proteomes" id="UP001595690"/>
    </source>
</evidence>
<gene>
    <name evidence="2" type="ORF">ACFOWZ_43670</name>
</gene>
<protein>
    <submittedName>
        <fullName evidence="2">Flavodoxin family protein</fullName>
    </submittedName>
</protein>
<dbReference type="Pfam" id="PF03358">
    <property type="entry name" value="FMN_red"/>
    <property type="match status" value="1"/>
</dbReference>
<evidence type="ECO:0000259" key="1">
    <source>
        <dbReference type="PROSITE" id="PS50902"/>
    </source>
</evidence>
<comment type="caution">
    <text evidence="2">The sequence shown here is derived from an EMBL/GenBank/DDBJ whole genome shotgun (WGS) entry which is preliminary data.</text>
</comment>
<dbReference type="PANTHER" id="PTHR30546:SF23">
    <property type="entry name" value="FLAVOPROTEIN-LIKE PROTEIN YCP4-RELATED"/>
    <property type="match status" value="1"/>
</dbReference>
<dbReference type="EMBL" id="JBHRZI010000052">
    <property type="protein sequence ID" value="MFC3898409.1"/>
    <property type="molecule type" value="Genomic_DNA"/>
</dbReference>
<dbReference type="Gene3D" id="3.40.50.360">
    <property type="match status" value="1"/>
</dbReference>
<dbReference type="RefSeq" id="WP_382379888.1">
    <property type="nucleotide sequence ID" value="NZ_JBHRZI010000052.1"/>
</dbReference>
<dbReference type="SUPFAM" id="SSF52218">
    <property type="entry name" value="Flavoproteins"/>
    <property type="match status" value="1"/>
</dbReference>
<name>A0ABV8C937_9PSEU</name>
<accession>A0ABV8C937</accession>
<proteinExistence type="predicted"/>
<dbReference type="InterPro" id="IPR005025">
    <property type="entry name" value="FMN_Rdtase-like_dom"/>
</dbReference>
<dbReference type="InterPro" id="IPR029039">
    <property type="entry name" value="Flavoprotein-like_sf"/>
</dbReference>
<reference evidence="3" key="1">
    <citation type="journal article" date="2019" name="Int. J. Syst. Evol. Microbiol.">
        <title>The Global Catalogue of Microorganisms (GCM) 10K type strain sequencing project: providing services to taxonomists for standard genome sequencing and annotation.</title>
        <authorList>
            <consortium name="The Broad Institute Genomics Platform"/>
            <consortium name="The Broad Institute Genome Sequencing Center for Infectious Disease"/>
            <person name="Wu L."/>
            <person name="Ma J."/>
        </authorList>
    </citation>
    <scope>NUCLEOTIDE SEQUENCE [LARGE SCALE GENOMIC DNA]</scope>
    <source>
        <strain evidence="3">CGMCC 4.7405</strain>
    </source>
</reference>
<feature type="domain" description="Flavodoxin-like" evidence="1">
    <location>
        <begin position="10"/>
        <end position="156"/>
    </location>
</feature>
<dbReference type="PANTHER" id="PTHR30546">
    <property type="entry name" value="FLAVODOXIN-RELATED PROTEIN WRBA-RELATED"/>
    <property type="match status" value="1"/>
</dbReference>
<sequence length="201" mass="21527">MNEPTDPVRLVVACHDGRGHTGKLAAAVRQGAQGVAGVDVAAIAVDEITSEQWFQLDEAHAVIFGAPTYMGSASAAFHQFAEASSRRWLTRRWQDKLAAGFTNSGAKAGDKSGTLGYFTTFAAQHGMVWINLGLRSGWCSSNGSEYDLNRLGFSHGAAAQSNIDEGPELMHKADLETAEYLGRRVAEYARIVVAGKRALSL</sequence>
<keyword evidence="3" id="KW-1185">Reference proteome</keyword>
<organism evidence="2 3">
    <name type="scientific">Lentzea rhizosphaerae</name>
    <dbReference type="NCBI Taxonomy" id="2041025"/>
    <lineage>
        <taxon>Bacteria</taxon>
        <taxon>Bacillati</taxon>
        <taxon>Actinomycetota</taxon>
        <taxon>Actinomycetes</taxon>
        <taxon>Pseudonocardiales</taxon>
        <taxon>Pseudonocardiaceae</taxon>
        <taxon>Lentzea</taxon>
    </lineage>
</organism>
<evidence type="ECO:0000313" key="2">
    <source>
        <dbReference type="EMBL" id="MFC3898409.1"/>
    </source>
</evidence>
<dbReference type="InterPro" id="IPR008254">
    <property type="entry name" value="Flavodoxin/NO_synth"/>
</dbReference>
<dbReference type="Proteomes" id="UP001595690">
    <property type="component" value="Unassembled WGS sequence"/>
</dbReference>